<feature type="region of interest" description="Disordered" evidence="1">
    <location>
        <begin position="127"/>
        <end position="146"/>
    </location>
</feature>
<dbReference type="EMBL" id="OM869533">
    <property type="protein sequence ID" value="UPW41021.1"/>
    <property type="molecule type" value="Genomic_DNA"/>
</dbReference>
<reference evidence="2" key="1">
    <citation type="submission" date="2022-02" db="EMBL/GenBank/DDBJ databases">
        <title>Towards deciphering the DNA virus diversity associated with rodent species in the families Cricetidae and Heteromyidae.</title>
        <authorList>
            <person name="Lund M."/>
            <person name="Larsen B.B."/>
            <person name="Gryseels S."/>
            <person name="Kraberger S."/>
            <person name="Rowsey D.M."/>
            <person name="Steger L."/>
            <person name="Yule K.M."/>
            <person name="Upham N.S."/>
            <person name="Worobey M."/>
            <person name="Van Doorslaer K."/>
            <person name="Varsani A."/>
        </authorList>
    </citation>
    <scope>NUCLEOTIDE SEQUENCE</scope>
    <source>
        <strain evidence="2">UA08Rod_5712</strain>
    </source>
</reference>
<organism evidence="2">
    <name type="scientific">Sigmofec virus UA08Rod_5712</name>
    <dbReference type="NCBI Taxonomy" id="2929438"/>
    <lineage>
        <taxon>Viruses</taxon>
        <taxon>Monodnaviria</taxon>
        <taxon>Sangervirae</taxon>
        <taxon>Phixviricota</taxon>
        <taxon>Malgrandaviricetes</taxon>
        <taxon>Petitvirales</taxon>
        <taxon>Microviridae</taxon>
    </lineage>
</organism>
<proteinExistence type="predicted"/>
<name>A0A976R592_9VIRU</name>
<accession>A0A976R592</accession>
<evidence type="ECO:0000313" key="2">
    <source>
        <dbReference type="EMBL" id="UPW41021.1"/>
    </source>
</evidence>
<sequence>MASDAVGSARSGMTVYDRSIGTGPNLSGLKPSRGSQALSAGSAEIQMLLDLQNANNAWSASQAALQRDWQVQQNKVAMDFNAAEAAKNRDWQQMMSSTAHQREVADLQAAGLNPVLSAMNGNGAAVTSGATASGVTSAGSKGDTDTSTSQAIVGLLSAMWSQQTQMEMARLSARTNEAIAERNNASAQLVAQIAGAFGNERAHIAGQYGLSQSAQSAAATQAAAQIAALASMTNTQRNVASARDIQVLKGQQEEYLKKHYPQSVAGLVSSGGNVLADAGKYFANTVGKKFTSSIKDIYDRIKNAKFR</sequence>
<feature type="compositionally biased region" description="Low complexity" evidence="1">
    <location>
        <begin position="127"/>
        <end position="140"/>
    </location>
</feature>
<evidence type="ECO:0000256" key="1">
    <source>
        <dbReference type="SAM" id="MobiDB-lite"/>
    </source>
</evidence>
<protein>
    <submittedName>
        <fullName evidence="2">DNA pilot protein</fullName>
    </submittedName>
</protein>